<dbReference type="OrthoDB" id="8480087at2"/>
<name>A0A1L3ETJ1_9GAMM</name>
<dbReference type="Proteomes" id="UP000182987">
    <property type="component" value="Chromosome"/>
</dbReference>
<keyword evidence="1" id="KW-0732">Signal</keyword>
<evidence type="ECO:0000256" key="1">
    <source>
        <dbReference type="SAM" id="SignalP"/>
    </source>
</evidence>
<sequence>MMKKAWCAATLAIGLVSAGHVRAVEGLSDAVGKEEMCKHTLCQHDIRVTLKTKDGGTYDHTFDVLPGTVQPFGLAIVAGQALNLEADVTGDTVSNFRAVAVVTHPEKTLTASLEQSPKGDMILSLHNPFDRPLKFDMGIMPLDNDKVLATSSCPIKAGMSSFEMWPGALFQVLLTKPRFVGTTGKAMNCD</sequence>
<protein>
    <recommendedName>
        <fullName evidence="4">Secreted protein</fullName>
    </recommendedName>
</protein>
<dbReference type="AlphaFoldDB" id="A0A1L3ETJ1"/>
<dbReference type="KEGG" id="lrz:BJI69_11020"/>
<accession>A0A1L3ETJ1</accession>
<evidence type="ECO:0000313" key="2">
    <source>
        <dbReference type="EMBL" id="APG04375.1"/>
    </source>
</evidence>
<proteinExistence type="predicted"/>
<reference evidence="3" key="1">
    <citation type="submission" date="2016-09" db="EMBL/GenBank/DDBJ databases">
        <authorList>
            <person name="Lysoe E."/>
        </authorList>
    </citation>
    <scope>NUCLEOTIDE SEQUENCE [LARGE SCALE GENOMIC DNA]</scope>
    <source>
        <strain evidence="3">LJ96T</strain>
    </source>
</reference>
<dbReference type="STRING" id="1440763.BJI69_11020"/>
<gene>
    <name evidence="2" type="ORF">BJI69_11020</name>
</gene>
<keyword evidence="3" id="KW-1185">Reference proteome</keyword>
<feature type="chain" id="PRO_5009853195" description="Secreted protein" evidence="1">
    <location>
        <begin position="24"/>
        <end position="190"/>
    </location>
</feature>
<dbReference type="EMBL" id="CP017480">
    <property type="protein sequence ID" value="APG04375.1"/>
    <property type="molecule type" value="Genomic_DNA"/>
</dbReference>
<evidence type="ECO:0000313" key="3">
    <source>
        <dbReference type="Proteomes" id="UP000182987"/>
    </source>
</evidence>
<dbReference type="RefSeq" id="WP_046967286.1">
    <property type="nucleotide sequence ID" value="NZ_CP017480.1"/>
</dbReference>
<feature type="signal peptide" evidence="1">
    <location>
        <begin position="1"/>
        <end position="23"/>
    </location>
</feature>
<evidence type="ECO:0008006" key="4">
    <source>
        <dbReference type="Google" id="ProtNLM"/>
    </source>
</evidence>
<organism evidence="2 3">
    <name type="scientific">Luteibacter rhizovicinus DSM 16549</name>
    <dbReference type="NCBI Taxonomy" id="1440763"/>
    <lineage>
        <taxon>Bacteria</taxon>
        <taxon>Pseudomonadati</taxon>
        <taxon>Pseudomonadota</taxon>
        <taxon>Gammaproteobacteria</taxon>
        <taxon>Lysobacterales</taxon>
        <taxon>Rhodanobacteraceae</taxon>
        <taxon>Luteibacter</taxon>
    </lineage>
</organism>